<evidence type="ECO:0000313" key="3">
    <source>
        <dbReference type="Proteomes" id="UP000567179"/>
    </source>
</evidence>
<keyword evidence="3" id="KW-1185">Reference proteome</keyword>
<dbReference type="InterPro" id="IPR032675">
    <property type="entry name" value="LRR_dom_sf"/>
</dbReference>
<protein>
    <recommendedName>
        <fullName evidence="1">F-box domain-containing protein</fullName>
    </recommendedName>
</protein>
<evidence type="ECO:0000259" key="1">
    <source>
        <dbReference type="PROSITE" id="PS50181"/>
    </source>
</evidence>
<dbReference type="InterPro" id="IPR001810">
    <property type="entry name" value="F-box_dom"/>
</dbReference>
<dbReference type="AlphaFoldDB" id="A0A8H5F663"/>
<dbReference type="InterPro" id="IPR036047">
    <property type="entry name" value="F-box-like_dom_sf"/>
</dbReference>
<dbReference type="EMBL" id="JAACJJ010000015">
    <property type="protein sequence ID" value="KAF5325151.1"/>
    <property type="molecule type" value="Genomic_DNA"/>
</dbReference>
<dbReference type="Gene3D" id="3.80.10.10">
    <property type="entry name" value="Ribonuclease Inhibitor"/>
    <property type="match status" value="1"/>
</dbReference>
<name>A0A8H5F663_9AGAR</name>
<comment type="caution">
    <text evidence="2">The sequence shown here is derived from an EMBL/GenBank/DDBJ whole genome shotgun (WGS) entry which is preliminary data.</text>
</comment>
<dbReference type="SUPFAM" id="SSF81383">
    <property type="entry name" value="F-box domain"/>
    <property type="match status" value="1"/>
</dbReference>
<accession>A0A8H5F663</accession>
<dbReference type="OrthoDB" id="3258311at2759"/>
<organism evidence="2 3">
    <name type="scientific">Psilocybe cf. subviscida</name>
    <dbReference type="NCBI Taxonomy" id="2480587"/>
    <lineage>
        <taxon>Eukaryota</taxon>
        <taxon>Fungi</taxon>
        <taxon>Dikarya</taxon>
        <taxon>Basidiomycota</taxon>
        <taxon>Agaricomycotina</taxon>
        <taxon>Agaricomycetes</taxon>
        <taxon>Agaricomycetidae</taxon>
        <taxon>Agaricales</taxon>
        <taxon>Agaricineae</taxon>
        <taxon>Strophariaceae</taxon>
        <taxon>Psilocybe</taxon>
    </lineage>
</organism>
<gene>
    <name evidence="2" type="ORF">D9619_009773</name>
</gene>
<sequence length="752" mass="85448">MLPSASLASRPPVGPFFCESFKAGLFLAKFDLVHPLTTQQLNSKRHSEIVETAPLYPMEELSPPSSPTCRYPDSDDASSTVFLSLYEEEEARALHQPSKDCTATCAGSPSPRFHRARESRPTLYHVLRIFDSIVGFHKGTLDLTGRHPERYFELQGLWSEFVYGFLGLENQGVMTRPSSDGRPTRKPYNTLDTERWRRFQIRHKLPECLTYSNLLSHIQRVFREISKDPVPKFQRTSLLDLPTEVLDMIADATPLDGAKALACTCRKFNDVSQRYIFRTWRMHFHVPPQASTINVQYASIDLPTLAHYSGEDLRKSAKFVCATPHVASRIQRLVLVDEWLMNRRGYPDHNNPFILSPAFYKSITQHFASVCQAAANLSTLVLSNVLITLDICRMIADTPSLHTLELDMCSMGSVVETRAASTYYPFRQIINLHVSMDSNFPETYSQWYGLLFCPALRTLSIVESGVGPASDLDATFWDRLSLDKLERLSLDNIFRQHLSDFTAFFAQHPEATTHLTHFKLHMDWGFDDSDAQTLLLALESAPMDVLAFEGLAEADFSLFDQISAQYPFLQGLTLVRRHNASQHRNKLAVWPHASWEYASHFSGFKNLRHFCWNFLTGYWDATPSAVVAFENDFEPLSPATISTSTLFATSSPSIIKEQTYFDLTDEMPYFLDTHYMALPFAAHCPSLETFCIMDSAVDMVCRISRPKQTGAALLLPRYYHPTSSAVAWNVRQWNTVASRWPPLVQPSRGGYY</sequence>
<reference evidence="2 3" key="1">
    <citation type="journal article" date="2020" name="ISME J.">
        <title>Uncovering the hidden diversity of litter-decomposition mechanisms in mushroom-forming fungi.</title>
        <authorList>
            <person name="Floudas D."/>
            <person name="Bentzer J."/>
            <person name="Ahren D."/>
            <person name="Johansson T."/>
            <person name="Persson P."/>
            <person name="Tunlid A."/>
        </authorList>
    </citation>
    <scope>NUCLEOTIDE SEQUENCE [LARGE SCALE GENOMIC DNA]</scope>
    <source>
        <strain evidence="2 3">CBS 101986</strain>
    </source>
</reference>
<dbReference type="PROSITE" id="PS50181">
    <property type="entry name" value="FBOX"/>
    <property type="match status" value="1"/>
</dbReference>
<proteinExistence type="predicted"/>
<feature type="domain" description="F-box" evidence="1">
    <location>
        <begin position="235"/>
        <end position="283"/>
    </location>
</feature>
<dbReference type="SUPFAM" id="SSF52047">
    <property type="entry name" value="RNI-like"/>
    <property type="match status" value="1"/>
</dbReference>
<dbReference type="Proteomes" id="UP000567179">
    <property type="component" value="Unassembled WGS sequence"/>
</dbReference>
<evidence type="ECO:0000313" key="2">
    <source>
        <dbReference type="EMBL" id="KAF5325151.1"/>
    </source>
</evidence>